<dbReference type="EMBL" id="JAACJK010000007">
    <property type="protein sequence ID" value="KAF5339542.1"/>
    <property type="molecule type" value="Genomic_DNA"/>
</dbReference>
<dbReference type="OrthoDB" id="539398at2759"/>
<keyword evidence="2" id="KW-1133">Transmembrane helix</keyword>
<sequence length="433" mass="47448">MGETWPEIPASLIEWIKKQHMFWVASAPLSPNGHVNISPKGVAGTFHVESPTRVWYEDLSGSGAETIAHIRENGRVTILFNAFDGPPRITRLYGIGSFYELGTPEYDALLPAGTRQPGSRAIVVVDVYKVGTTCGYSVPYYSFVGHRTPLLDWAARKEAVDLASSKAGLRPPPADPTLASSTSSAGILSSEISLASTSALTDRTAEPHPKGLLAWWRDRNAYSLDGLPALDLAFRQPPASLGGHQPVRKARQPALNEYPPSKKPVDDDSPIASDIRSRRHWMWPFWLIHWVRWFLPIQIIASHLTSSSTFAGSPRAKTAAKAIPDTTTVTIHGEEIHEPSSEAPEVDGPPVSWGVRGDSASSRGPKRTREPFWWTSQRTQTSLPSLTVLLGYGLAFLLGMIFMMFYGEVQASPGISRAAAMVFRERRLLAFAA</sequence>
<comment type="caution">
    <text evidence="3">The sequence shown here is derived from an EMBL/GenBank/DDBJ whole genome shotgun (WGS) entry which is preliminary data.</text>
</comment>
<evidence type="ECO:0000256" key="1">
    <source>
        <dbReference type="SAM" id="MobiDB-lite"/>
    </source>
</evidence>
<evidence type="ECO:0000256" key="2">
    <source>
        <dbReference type="SAM" id="Phobius"/>
    </source>
</evidence>
<accession>A0A8H5CD00</accession>
<dbReference type="InterPro" id="IPR012349">
    <property type="entry name" value="Split_barrel_FMN-bd"/>
</dbReference>
<protein>
    <recommendedName>
        <fullName evidence="5">Pyridoxamine 5'-phosphate oxidase putative domain-containing protein</fullName>
    </recommendedName>
</protein>
<proteinExistence type="predicted"/>
<evidence type="ECO:0008006" key="5">
    <source>
        <dbReference type="Google" id="ProtNLM"/>
    </source>
</evidence>
<keyword evidence="2" id="KW-0812">Transmembrane</keyword>
<organism evidence="3 4">
    <name type="scientific">Ephemerocybe angulata</name>
    <dbReference type="NCBI Taxonomy" id="980116"/>
    <lineage>
        <taxon>Eukaryota</taxon>
        <taxon>Fungi</taxon>
        <taxon>Dikarya</taxon>
        <taxon>Basidiomycota</taxon>
        <taxon>Agaricomycotina</taxon>
        <taxon>Agaricomycetes</taxon>
        <taxon>Agaricomycetidae</taxon>
        <taxon>Agaricales</taxon>
        <taxon>Agaricineae</taxon>
        <taxon>Psathyrellaceae</taxon>
        <taxon>Ephemerocybe</taxon>
    </lineage>
</organism>
<feature type="region of interest" description="Disordered" evidence="1">
    <location>
        <begin position="241"/>
        <end position="270"/>
    </location>
</feature>
<dbReference type="Gene3D" id="2.30.110.10">
    <property type="entry name" value="Electron Transport, Fmn-binding Protein, Chain A"/>
    <property type="match status" value="1"/>
</dbReference>
<gene>
    <name evidence="3" type="ORF">D9611_011408</name>
</gene>
<feature type="transmembrane region" description="Helical" evidence="2">
    <location>
        <begin position="386"/>
        <end position="407"/>
    </location>
</feature>
<keyword evidence="4" id="KW-1185">Reference proteome</keyword>
<dbReference type="PANTHER" id="PTHR39336">
    <property type="entry name" value="PYRIDOXAMINE PHOSPHATE OXIDASE FAMILY PROTEIN (AFU_ORTHOLOGUE AFUA_6G11440)"/>
    <property type="match status" value="1"/>
</dbReference>
<evidence type="ECO:0000313" key="4">
    <source>
        <dbReference type="Proteomes" id="UP000541558"/>
    </source>
</evidence>
<reference evidence="3 4" key="1">
    <citation type="journal article" date="2020" name="ISME J.">
        <title>Uncovering the hidden diversity of litter-decomposition mechanisms in mushroom-forming fungi.</title>
        <authorList>
            <person name="Floudas D."/>
            <person name="Bentzer J."/>
            <person name="Ahren D."/>
            <person name="Johansson T."/>
            <person name="Persson P."/>
            <person name="Tunlid A."/>
        </authorList>
    </citation>
    <scope>NUCLEOTIDE SEQUENCE [LARGE SCALE GENOMIC DNA]</scope>
    <source>
        <strain evidence="3 4">CBS 175.51</strain>
    </source>
</reference>
<dbReference type="AlphaFoldDB" id="A0A8H5CD00"/>
<keyword evidence="2" id="KW-0472">Membrane</keyword>
<name>A0A8H5CD00_9AGAR</name>
<dbReference type="PANTHER" id="PTHR39336:SF3">
    <property type="entry name" value="PYRIDOXAMINE PHOSPHATE OXIDASE"/>
    <property type="match status" value="1"/>
</dbReference>
<dbReference type="SUPFAM" id="SSF50475">
    <property type="entry name" value="FMN-binding split barrel"/>
    <property type="match status" value="1"/>
</dbReference>
<dbReference type="Proteomes" id="UP000541558">
    <property type="component" value="Unassembled WGS sequence"/>
</dbReference>
<evidence type="ECO:0000313" key="3">
    <source>
        <dbReference type="EMBL" id="KAF5339542.1"/>
    </source>
</evidence>